<dbReference type="RefSeq" id="WP_188818544.1">
    <property type="nucleotide sequence ID" value="NZ_BMLK01000004.1"/>
</dbReference>
<comment type="caution">
    <text evidence="8">The sequence shown here is derived from an EMBL/GenBank/DDBJ whole genome shotgun (WGS) entry which is preliminary data.</text>
</comment>
<dbReference type="InterPro" id="IPR007452">
    <property type="entry name" value="TamB_C"/>
</dbReference>
<reference evidence="9" key="1">
    <citation type="journal article" date="2019" name="Int. J. Syst. Evol. Microbiol.">
        <title>The Global Catalogue of Microorganisms (GCM) 10K type strain sequencing project: providing services to taxonomists for standard genome sequencing and annotation.</title>
        <authorList>
            <consortium name="The Broad Institute Genomics Platform"/>
            <consortium name="The Broad Institute Genome Sequencing Center for Infectious Disease"/>
            <person name="Wu L."/>
            <person name="Ma J."/>
        </authorList>
    </citation>
    <scope>NUCLEOTIDE SEQUENCE [LARGE SCALE GENOMIC DNA]</scope>
    <source>
        <strain evidence="9">CGMCC 1.6784</strain>
    </source>
</reference>
<proteinExistence type="predicted"/>
<dbReference type="Proteomes" id="UP000605099">
    <property type="component" value="Unassembled WGS sequence"/>
</dbReference>
<keyword evidence="9" id="KW-1185">Reference proteome</keyword>
<protein>
    <submittedName>
        <fullName evidence="8">Translocation/assembly module TamB</fullName>
    </submittedName>
</protein>
<evidence type="ECO:0000313" key="8">
    <source>
        <dbReference type="EMBL" id="GGN44414.1"/>
    </source>
</evidence>
<sequence>MAQEDEIETGGQPEVTEEAEARPTLGQRFRKRALKTLLVGVLGLFALIVAVVFGIDTGPGHRFVANQIGGLKFENGMRISVGRIDGSLYGQFTLHDLSVRDPKGEFLFSPEIHIDWRPFAYLSNHVDVRSATAQRMILRRTPAFKETPPSEGPLLPDLDIDVGQLRIDRFIVEPPVSGKLRVVTIDGRTHIADGRAQVYAKGGTLAVQDKEGGDRFDLTLDAVPAKNRLDIDLDLHAPTGGLIAALGGLTQPLDLTIKGKGDWARWNGALNADLGEGELARLDLAARDGTFAIEGPTRIARLLSGSTASLLGPVTNFDLKAALDQRRAALSGMISSDAFNLTPNGTVDLANNSFDQLVLDFVLLKPSAIAPNLSGAGVRAQLSLDGAFSTPAVDYEINAKRLVMNDMGLQNLSAAGAAKVDSGRILIPVSARVSRITGLDSVAGGSLTDVKLSGDVAIDGARVLSDNMRIRSNRIDAGVVLVADVSKGLYTGAIDGRIDNYRMASVGVFNISTNMDLRSEGQGFALQGNVKAQSTKLLNENLQNYLGGNFAASSNVRYGSDGVVRFSDLRLNAPDLRVVGGQGSWSPGGRIALTADGTSDRYGAIGIRVTGTLSDPDAHLTAERPDLGIGLANLDARVTGASGGYNFVATGDTDYGPLQADVTLGMGERTSLQINNADLSGVKFAGKLDQTAAGPFAGQLTANGNGVGGILKLDAQGRYQAVDVNLRAKNSVFDGPAQLAIGSAIIDGRAVLYDQPLVVADAQLSETSLGGFDLAAARVQVDYRDGRGKAKAVIEGVSGVPFRLGVNADLTPEIWRVALRGRVRGQTIKTLSPARIVPKDQGYELMPTAISVGGGTVKLAGNYGAGMKLQSRLEGVDMGLINAFAPGYGIGGTANGSLDFEQTSPAAFPRADARMTFKNFTRTSATTVSQPVDVNFVGKLLADGGEARAVIRRRGSVIGRLVASLRPLPPGKGAWTTRLLEAPLGGGIRYNGPADTLFSFAGLAGQTLKGSIGLAADFSCRVSDPCLNGVVKGQSLTYENQTYGTKLTNMNFAGTFDGNSLQLDTLTAKAGGGTVDASGKVSLAADAGYPMNISVKLDDARLAKSDGISATATGNLNLTKAAGEAALLSGNLRLPETRYKIVREGAAQVPRLTGVRFKERKQLARVTGDEPAPQMSSVFAKVRLDLDLRAPEKLYVSGMGLESEWSARFHLGGTSAAPSLTGQVELVRGTLGFAGRSFNLDDGLISFNGGQTINPTVAITATDSIDDVDVSVNVSGRAYSPQVGFSSSPALPDDEVLSRILFGSSIANLSAIQAVQLASSLNSLRGSGGGLNPLGKLRSAAGIDRLRILGADEATGRGTSLAAGQYLTDDIYVELITDARGFTATQLEVSITKWLSVLSQAGGSGVNSVNLQIKKDY</sequence>
<evidence type="ECO:0000256" key="4">
    <source>
        <dbReference type="ARBA" id="ARBA00023136"/>
    </source>
</evidence>
<comment type="subcellular location">
    <subcellularLocation>
        <location evidence="1">Membrane</location>
        <topology evidence="1">Single-pass membrane protein</topology>
    </subcellularLocation>
</comment>
<dbReference type="EMBL" id="BMLK01000004">
    <property type="protein sequence ID" value="GGN44414.1"/>
    <property type="molecule type" value="Genomic_DNA"/>
</dbReference>
<gene>
    <name evidence="8" type="ORF">GCM10011349_09430</name>
</gene>
<evidence type="ECO:0000259" key="7">
    <source>
        <dbReference type="Pfam" id="PF04357"/>
    </source>
</evidence>
<dbReference type="PANTHER" id="PTHR36985">
    <property type="entry name" value="TRANSLOCATION AND ASSEMBLY MODULE SUBUNIT TAMB"/>
    <property type="match status" value="1"/>
</dbReference>
<name>A0ABQ2JG35_9SPHN</name>
<evidence type="ECO:0000256" key="3">
    <source>
        <dbReference type="ARBA" id="ARBA00022989"/>
    </source>
</evidence>
<keyword evidence="2 6" id="KW-0812">Transmembrane</keyword>
<accession>A0ABQ2JG35</accession>
<keyword evidence="3 6" id="KW-1133">Transmembrane helix</keyword>
<dbReference type="Pfam" id="PF04357">
    <property type="entry name" value="TamB"/>
    <property type="match status" value="1"/>
</dbReference>
<organism evidence="8 9">
    <name type="scientific">Novosphingobium indicum</name>
    <dbReference type="NCBI Taxonomy" id="462949"/>
    <lineage>
        <taxon>Bacteria</taxon>
        <taxon>Pseudomonadati</taxon>
        <taxon>Pseudomonadota</taxon>
        <taxon>Alphaproteobacteria</taxon>
        <taxon>Sphingomonadales</taxon>
        <taxon>Sphingomonadaceae</taxon>
        <taxon>Novosphingobium</taxon>
    </lineage>
</organism>
<evidence type="ECO:0000313" key="9">
    <source>
        <dbReference type="Proteomes" id="UP000605099"/>
    </source>
</evidence>
<feature type="region of interest" description="Disordered" evidence="5">
    <location>
        <begin position="1"/>
        <end position="22"/>
    </location>
</feature>
<evidence type="ECO:0000256" key="1">
    <source>
        <dbReference type="ARBA" id="ARBA00004167"/>
    </source>
</evidence>
<dbReference type="PANTHER" id="PTHR36985:SF1">
    <property type="entry name" value="TRANSLOCATION AND ASSEMBLY MODULE SUBUNIT TAMB"/>
    <property type="match status" value="1"/>
</dbReference>
<evidence type="ECO:0000256" key="2">
    <source>
        <dbReference type="ARBA" id="ARBA00022692"/>
    </source>
</evidence>
<feature type="domain" description="Translocation and assembly module TamB C-terminal" evidence="7">
    <location>
        <begin position="1065"/>
        <end position="1417"/>
    </location>
</feature>
<keyword evidence="4 6" id="KW-0472">Membrane</keyword>
<evidence type="ECO:0000256" key="6">
    <source>
        <dbReference type="SAM" id="Phobius"/>
    </source>
</evidence>
<evidence type="ECO:0000256" key="5">
    <source>
        <dbReference type="SAM" id="MobiDB-lite"/>
    </source>
</evidence>
<feature type="transmembrane region" description="Helical" evidence="6">
    <location>
        <begin position="37"/>
        <end position="55"/>
    </location>
</feature>